<organism evidence="1 2">
    <name type="scientific">Vaccinium darrowii</name>
    <dbReference type="NCBI Taxonomy" id="229202"/>
    <lineage>
        <taxon>Eukaryota</taxon>
        <taxon>Viridiplantae</taxon>
        <taxon>Streptophyta</taxon>
        <taxon>Embryophyta</taxon>
        <taxon>Tracheophyta</taxon>
        <taxon>Spermatophyta</taxon>
        <taxon>Magnoliopsida</taxon>
        <taxon>eudicotyledons</taxon>
        <taxon>Gunneridae</taxon>
        <taxon>Pentapetalae</taxon>
        <taxon>asterids</taxon>
        <taxon>Ericales</taxon>
        <taxon>Ericaceae</taxon>
        <taxon>Vaccinioideae</taxon>
        <taxon>Vaccinieae</taxon>
        <taxon>Vaccinium</taxon>
    </lineage>
</organism>
<evidence type="ECO:0000313" key="2">
    <source>
        <dbReference type="Proteomes" id="UP000828048"/>
    </source>
</evidence>
<proteinExistence type="predicted"/>
<protein>
    <submittedName>
        <fullName evidence="1">Uncharacterized protein</fullName>
    </submittedName>
</protein>
<keyword evidence="2" id="KW-1185">Reference proteome</keyword>
<accession>A0ACB7XF67</accession>
<gene>
    <name evidence="1" type="ORF">Vadar_003452</name>
</gene>
<dbReference type="Proteomes" id="UP000828048">
    <property type="component" value="Chromosome 10"/>
</dbReference>
<reference evidence="1 2" key="1">
    <citation type="journal article" date="2021" name="Hortic Res">
        <title>High-quality reference genome and annotation aids understanding of berry development for evergreen blueberry (Vaccinium darrowii).</title>
        <authorList>
            <person name="Yu J."/>
            <person name="Hulse-Kemp A.M."/>
            <person name="Babiker E."/>
            <person name="Staton M."/>
        </authorList>
    </citation>
    <scope>NUCLEOTIDE SEQUENCE [LARGE SCALE GENOMIC DNA]</scope>
    <source>
        <strain evidence="2">cv. NJ 8807/NJ 8810</strain>
        <tissue evidence="1">Young leaf</tissue>
    </source>
</reference>
<sequence length="310" mass="33513">MATNPYHHNNNLTNTSNPISIIPTTATATATATTSGNDSTTTTTTGTGSGGGRKYKGGKGGPDNSKFKYRGVRQRSWGKWVAEIREPRKRTRRWLGTFATAEDAARAYDRAAIMLYGSRAQLNLQPSPSHSSSNASSSSSARGGSNSSSSSTQTLRPLLPRPSGFTLPYPYRNNFYSTVQYPNVVQQNPNSTYNHHQQQQQLYGGSDSKVEVGATNITASTSLPSSYQHPYDCSQQQSYLYDQINSLVGSVDASLSLSSTHTVPPAVSVMPPATTVSMGVESPVTWPLTNDIDEYPPASIWDYGDPSFDF</sequence>
<name>A0ACB7XF67_9ERIC</name>
<evidence type="ECO:0000313" key="1">
    <source>
        <dbReference type="EMBL" id="KAH7839382.1"/>
    </source>
</evidence>
<comment type="caution">
    <text evidence="1">The sequence shown here is derived from an EMBL/GenBank/DDBJ whole genome shotgun (WGS) entry which is preliminary data.</text>
</comment>
<dbReference type="EMBL" id="CM037160">
    <property type="protein sequence ID" value="KAH7839382.1"/>
    <property type="molecule type" value="Genomic_DNA"/>
</dbReference>